<comment type="caution">
    <text evidence="2">The sequence shown here is derived from an EMBL/GenBank/DDBJ whole genome shotgun (WGS) entry which is preliminary data.</text>
</comment>
<evidence type="ECO:0000313" key="2">
    <source>
        <dbReference type="EMBL" id="GIY72930.1"/>
    </source>
</evidence>
<evidence type="ECO:0000256" key="1">
    <source>
        <dbReference type="SAM" id="MobiDB-lite"/>
    </source>
</evidence>
<dbReference type="Proteomes" id="UP001054945">
    <property type="component" value="Unassembled WGS sequence"/>
</dbReference>
<sequence length="94" mass="10152">MLHSSGDVSRPHRKATPQHRDAATSILCKIILKFKPLTSELVKGAFPGGCHDTLGGAGLAKCPLHLAWAAGRSRNESCLLDEWHLTAVKRPGRC</sequence>
<protein>
    <submittedName>
        <fullName evidence="2">Uncharacterized protein</fullName>
    </submittedName>
</protein>
<dbReference type="EMBL" id="BPLR01015011">
    <property type="protein sequence ID" value="GIY72930.1"/>
    <property type="molecule type" value="Genomic_DNA"/>
</dbReference>
<evidence type="ECO:0000313" key="3">
    <source>
        <dbReference type="Proteomes" id="UP001054945"/>
    </source>
</evidence>
<keyword evidence="3" id="KW-1185">Reference proteome</keyword>
<dbReference type="AlphaFoldDB" id="A0AAV4VUB4"/>
<gene>
    <name evidence="2" type="ORF">CEXT_126931</name>
</gene>
<name>A0AAV4VUB4_CAEEX</name>
<accession>A0AAV4VUB4</accession>
<proteinExistence type="predicted"/>
<organism evidence="2 3">
    <name type="scientific">Caerostris extrusa</name>
    <name type="common">Bark spider</name>
    <name type="synonym">Caerostris bankana</name>
    <dbReference type="NCBI Taxonomy" id="172846"/>
    <lineage>
        <taxon>Eukaryota</taxon>
        <taxon>Metazoa</taxon>
        <taxon>Ecdysozoa</taxon>
        <taxon>Arthropoda</taxon>
        <taxon>Chelicerata</taxon>
        <taxon>Arachnida</taxon>
        <taxon>Araneae</taxon>
        <taxon>Araneomorphae</taxon>
        <taxon>Entelegynae</taxon>
        <taxon>Araneoidea</taxon>
        <taxon>Araneidae</taxon>
        <taxon>Caerostris</taxon>
    </lineage>
</organism>
<feature type="region of interest" description="Disordered" evidence="1">
    <location>
        <begin position="1"/>
        <end position="20"/>
    </location>
</feature>
<reference evidence="2 3" key="1">
    <citation type="submission" date="2021-06" db="EMBL/GenBank/DDBJ databases">
        <title>Caerostris extrusa draft genome.</title>
        <authorList>
            <person name="Kono N."/>
            <person name="Arakawa K."/>
        </authorList>
    </citation>
    <scope>NUCLEOTIDE SEQUENCE [LARGE SCALE GENOMIC DNA]</scope>
</reference>